<gene>
    <name evidence="6" type="ORF">B1806_15580</name>
</gene>
<comment type="caution">
    <text evidence="6">The sequence shown here is derived from an EMBL/GenBank/DDBJ whole genome shotgun (WGS) entry which is preliminary data.</text>
</comment>
<dbReference type="InterPro" id="IPR012902">
    <property type="entry name" value="N_methyl_site"/>
</dbReference>
<dbReference type="PROSITE" id="PS00409">
    <property type="entry name" value="PROKAR_NTER_METHYL"/>
    <property type="match status" value="1"/>
</dbReference>
<evidence type="ECO:0000313" key="7">
    <source>
        <dbReference type="Proteomes" id="UP000307749"/>
    </source>
</evidence>
<dbReference type="AlphaFoldDB" id="A0A4S3KEN4"/>
<evidence type="ECO:0000256" key="3">
    <source>
        <dbReference type="ARBA" id="ARBA00022692"/>
    </source>
</evidence>
<dbReference type="OrthoDB" id="5801210at2"/>
<keyword evidence="2" id="KW-0488">Methylation</keyword>
<dbReference type="NCBIfam" id="TIGR02532">
    <property type="entry name" value="IV_pilin_GFxxxE"/>
    <property type="match status" value="1"/>
</dbReference>
<keyword evidence="4" id="KW-1133">Transmembrane helix</keyword>
<dbReference type="STRING" id="993689.GCA_002077135_00136"/>
<evidence type="ECO:0000256" key="1">
    <source>
        <dbReference type="ARBA" id="ARBA00004167"/>
    </source>
</evidence>
<proteinExistence type="predicted"/>
<dbReference type="Pfam" id="PF07963">
    <property type="entry name" value="N_methyl"/>
    <property type="match status" value="1"/>
</dbReference>
<dbReference type="InterPro" id="IPR002416">
    <property type="entry name" value="T2SS_protein-GspH"/>
</dbReference>
<comment type="subcellular location">
    <subcellularLocation>
        <location evidence="1">Membrane</location>
        <topology evidence="1">Single-pass membrane protein</topology>
    </subcellularLocation>
</comment>
<accession>A0A4S3KEN4</accession>
<dbReference type="GO" id="GO:0015628">
    <property type="term" value="P:protein secretion by the type II secretion system"/>
    <property type="evidence" value="ECO:0007669"/>
    <property type="project" value="InterPro"/>
</dbReference>
<dbReference type="RefSeq" id="WP_081130189.1">
    <property type="nucleotide sequence ID" value="NZ_LDOS01000005.1"/>
</dbReference>
<evidence type="ECO:0000256" key="5">
    <source>
        <dbReference type="ARBA" id="ARBA00023136"/>
    </source>
</evidence>
<organism evidence="6 7">
    <name type="scientific">Metallibacterium scheffleri</name>
    <dbReference type="NCBI Taxonomy" id="993689"/>
    <lineage>
        <taxon>Bacteria</taxon>
        <taxon>Pseudomonadati</taxon>
        <taxon>Pseudomonadota</taxon>
        <taxon>Gammaproteobacteria</taxon>
        <taxon>Lysobacterales</taxon>
        <taxon>Rhodanobacteraceae</taxon>
        <taxon>Metallibacterium</taxon>
    </lineage>
</organism>
<evidence type="ECO:0000313" key="6">
    <source>
        <dbReference type="EMBL" id="THD07003.1"/>
    </source>
</evidence>
<evidence type="ECO:0008006" key="8">
    <source>
        <dbReference type="Google" id="ProtNLM"/>
    </source>
</evidence>
<dbReference type="GO" id="GO:0016020">
    <property type="term" value="C:membrane"/>
    <property type="evidence" value="ECO:0007669"/>
    <property type="project" value="UniProtKB-SubCell"/>
</dbReference>
<protein>
    <recommendedName>
        <fullName evidence="8">General secretion pathway protein GspJ</fullName>
    </recommendedName>
</protein>
<reference evidence="6 7" key="1">
    <citation type="submission" date="2017-02" db="EMBL/GenBank/DDBJ databases">
        <title>Whole genome sequencing of Metallibacterium scheffleri DSM 24874 (T).</title>
        <authorList>
            <person name="Kumar S."/>
            <person name="Patil P."/>
            <person name="Patil P.B."/>
        </authorList>
    </citation>
    <scope>NUCLEOTIDE SEQUENCE [LARGE SCALE GENOMIC DNA]</scope>
    <source>
        <strain evidence="6 7">DSM 24874</strain>
    </source>
</reference>
<keyword evidence="3" id="KW-0812">Transmembrane</keyword>
<evidence type="ECO:0000256" key="4">
    <source>
        <dbReference type="ARBA" id="ARBA00022989"/>
    </source>
</evidence>
<dbReference type="Proteomes" id="UP000307749">
    <property type="component" value="Unassembled WGS sequence"/>
</dbReference>
<dbReference type="PRINTS" id="PR00885">
    <property type="entry name" value="BCTERIALGSPH"/>
</dbReference>
<keyword evidence="7" id="KW-1185">Reference proteome</keyword>
<evidence type="ECO:0000256" key="2">
    <source>
        <dbReference type="ARBA" id="ARBA00022481"/>
    </source>
</evidence>
<sequence>MKARGFTLLEILLALALLAVLSVAVWGTLSVATRAVRSGGKQVDARLQVDAVQAVLREEIGRALPLTWTVGPQGRPLTFFGGPQGMAFAGTLPAALGVAGPQRIQVSFLNRAAASTESGRLVIGFAALRIGHPPTPTGTPQVLLPLATGALAYQGLNPQGHPTGWLTHWPWPWRLPQRVRIAIHNPLWPTEVIALHLDPEATQFANGLYARKNAS</sequence>
<dbReference type="GO" id="GO:0015627">
    <property type="term" value="C:type II protein secretion system complex"/>
    <property type="evidence" value="ECO:0007669"/>
    <property type="project" value="InterPro"/>
</dbReference>
<keyword evidence="5" id="KW-0472">Membrane</keyword>
<name>A0A4S3KEN4_9GAMM</name>
<dbReference type="EMBL" id="MWQO01000069">
    <property type="protein sequence ID" value="THD07003.1"/>
    <property type="molecule type" value="Genomic_DNA"/>
</dbReference>